<dbReference type="InterPro" id="IPR050129">
    <property type="entry name" value="Zn_alcohol_dh"/>
</dbReference>
<reference evidence="6 7" key="1">
    <citation type="submission" date="2018-10" db="EMBL/GenBank/DDBJ databases">
        <title>Draft genome sequence of Bacillus salarius IM0101, isolated from a hypersaline soil in Inner Mongolia, China.</title>
        <authorList>
            <person name="Yamprayoonswat W."/>
            <person name="Boonvisut S."/>
            <person name="Jumpathong W."/>
            <person name="Sittihan S."/>
            <person name="Ruangsuj P."/>
            <person name="Wanthongcharoen S."/>
            <person name="Thongpramul N."/>
            <person name="Pimmason S."/>
            <person name="Yu B."/>
            <person name="Yasawong M."/>
        </authorList>
    </citation>
    <scope>NUCLEOTIDE SEQUENCE [LARGE SCALE GENOMIC DNA]</scope>
    <source>
        <strain evidence="6 7">IM0101</strain>
    </source>
</reference>
<evidence type="ECO:0000259" key="5">
    <source>
        <dbReference type="SMART" id="SM00829"/>
    </source>
</evidence>
<dbReference type="GO" id="GO:0016491">
    <property type="term" value="F:oxidoreductase activity"/>
    <property type="evidence" value="ECO:0007669"/>
    <property type="project" value="UniProtKB-KW"/>
</dbReference>
<dbReference type="AlphaFoldDB" id="A0A3R9P186"/>
<organism evidence="6 7">
    <name type="scientific">Salibacterium salarium</name>
    <dbReference type="NCBI Taxonomy" id="284579"/>
    <lineage>
        <taxon>Bacteria</taxon>
        <taxon>Bacillati</taxon>
        <taxon>Bacillota</taxon>
        <taxon>Bacilli</taxon>
        <taxon>Bacillales</taxon>
        <taxon>Bacillaceae</taxon>
    </lineage>
</organism>
<dbReference type="Pfam" id="PF08240">
    <property type="entry name" value="ADH_N"/>
    <property type="match status" value="1"/>
</dbReference>
<dbReference type="SMART" id="SM00829">
    <property type="entry name" value="PKS_ER"/>
    <property type="match status" value="1"/>
</dbReference>
<dbReference type="InterPro" id="IPR036291">
    <property type="entry name" value="NAD(P)-bd_dom_sf"/>
</dbReference>
<dbReference type="CDD" id="cd08236">
    <property type="entry name" value="sugar_DH"/>
    <property type="match status" value="1"/>
</dbReference>
<comment type="caution">
    <text evidence="6">The sequence shown here is derived from an EMBL/GenBank/DDBJ whole genome shotgun (WGS) entry which is preliminary data.</text>
</comment>
<dbReference type="InterPro" id="IPR011032">
    <property type="entry name" value="GroES-like_sf"/>
</dbReference>
<dbReference type="Proteomes" id="UP000275076">
    <property type="component" value="Unassembled WGS sequence"/>
</dbReference>
<sequence>MQALKLYGKKDLRWEKAEEVEVTESDDVVIKVKAAGICGSDLSRFAKLGPYVEGMTFGHEFSGVVEKVGKAVTHVNPGDRVAGCPAFPCKSCHECEKGNPARCEKLTVLGAFQAGAFADKTKLPAANVLPIPDEVDDDTAAMIEPSAVVAHAYYRTSMQPGDTVAVLGCGNIGLLAIQWAKTFGASTVYAIDIDSNKLTIAERVGADVTILPKEKPAYEIIQELGGDGVDVAVESAGSVAASAEVLALPKKGGEVVFMGIPYSDVSIKRFYFEKIVRNELRILGGWNAVSSPFPGREWHTSIEAMRSGCIQTNPIITHRLPLEEGPAVFERILNQNEFFSKVLLYPTTS</sequence>
<dbReference type="InterPro" id="IPR013154">
    <property type="entry name" value="ADH-like_N"/>
</dbReference>
<keyword evidence="7" id="KW-1185">Reference proteome</keyword>
<dbReference type="OrthoDB" id="9770238at2"/>
<dbReference type="Gene3D" id="3.40.50.720">
    <property type="entry name" value="NAD(P)-binding Rossmann-like Domain"/>
    <property type="match status" value="1"/>
</dbReference>
<keyword evidence="3" id="KW-0560">Oxidoreductase</keyword>
<dbReference type="PANTHER" id="PTHR43401">
    <property type="entry name" value="L-THREONINE 3-DEHYDROGENASE"/>
    <property type="match status" value="1"/>
</dbReference>
<evidence type="ECO:0000313" key="7">
    <source>
        <dbReference type="Proteomes" id="UP000275076"/>
    </source>
</evidence>
<dbReference type="GO" id="GO:0008270">
    <property type="term" value="F:zinc ion binding"/>
    <property type="evidence" value="ECO:0007669"/>
    <property type="project" value="InterPro"/>
</dbReference>
<protein>
    <submittedName>
        <fullName evidence="6">Galactitol-1-phosphate 5-dehydrogenase</fullName>
    </submittedName>
</protein>
<accession>A0A3R9P186</accession>
<keyword evidence="2 4" id="KW-0862">Zinc</keyword>
<dbReference type="PANTHER" id="PTHR43401:SF2">
    <property type="entry name" value="L-THREONINE 3-DEHYDROGENASE"/>
    <property type="match status" value="1"/>
</dbReference>
<dbReference type="SUPFAM" id="SSF51735">
    <property type="entry name" value="NAD(P)-binding Rossmann-fold domains"/>
    <property type="match status" value="1"/>
</dbReference>
<dbReference type="SUPFAM" id="SSF50129">
    <property type="entry name" value="GroES-like"/>
    <property type="match status" value="1"/>
</dbReference>
<name>A0A3R9P186_9BACI</name>
<dbReference type="Gene3D" id="3.90.180.10">
    <property type="entry name" value="Medium-chain alcohol dehydrogenases, catalytic domain"/>
    <property type="match status" value="1"/>
</dbReference>
<dbReference type="PROSITE" id="PS00059">
    <property type="entry name" value="ADH_ZINC"/>
    <property type="match status" value="1"/>
</dbReference>
<feature type="domain" description="Enoyl reductase (ER)" evidence="5">
    <location>
        <begin position="8"/>
        <end position="344"/>
    </location>
</feature>
<evidence type="ECO:0000313" key="6">
    <source>
        <dbReference type="EMBL" id="RSL30591.1"/>
    </source>
</evidence>
<comment type="cofactor">
    <cofactor evidence="4">
        <name>Zn(2+)</name>
        <dbReference type="ChEBI" id="CHEBI:29105"/>
    </cofactor>
</comment>
<evidence type="ECO:0000256" key="3">
    <source>
        <dbReference type="ARBA" id="ARBA00023002"/>
    </source>
</evidence>
<dbReference type="InterPro" id="IPR013149">
    <property type="entry name" value="ADH-like_C"/>
</dbReference>
<dbReference type="Pfam" id="PF00107">
    <property type="entry name" value="ADH_zinc_N"/>
    <property type="match status" value="1"/>
</dbReference>
<keyword evidence="1 4" id="KW-0479">Metal-binding</keyword>
<proteinExistence type="inferred from homology"/>
<evidence type="ECO:0000256" key="2">
    <source>
        <dbReference type="ARBA" id="ARBA00022833"/>
    </source>
</evidence>
<dbReference type="InterPro" id="IPR002328">
    <property type="entry name" value="ADH_Zn_CS"/>
</dbReference>
<comment type="similarity">
    <text evidence="4">Belongs to the zinc-containing alcohol dehydrogenase family.</text>
</comment>
<gene>
    <name evidence="6" type="ORF">D7Z54_25315</name>
</gene>
<dbReference type="InterPro" id="IPR020843">
    <property type="entry name" value="ER"/>
</dbReference>
<dbReference type="RefSeq" id="WP_125560410.1">
    <property type="nucleotide sequence ID" value="NZ_RBVX01000035.1"/>
</dbReference>
<evidence type="ECO:0000256" key="1">
    <source>
        <dbReference type="ARBA" id="ARBA00022723"/>
    </source>
</evidence>
<evidence type="ECO:0000256" key="4">
    <source>
        <dbReference type="RuleBase" id="RU361277"/>
    </source>
</evidence>
<dbReference type="EMBL" id="RBVX01000035">
    <property type="protein sequence ID" value="RSL30591.1"/>
    <property type="molecule type" value="Genomic_DNA"/>
</dbReference>